<proteinExistence type="predicted"/>
<evidence type="ECO:0000313" key="2">
    <source>
        <dbReference type="Proteomes" id="UP000799438"/>
    </source>
</evidence>
<dbReference type="OrthoDB" id="5377194at2759"/>
<evidence type="ECO:0000313" key="1">
    <source>
        <dbReference type="EMBL" id="KAF2138606.1"/>
    </source>
</evidence>
<dbReference type="Proteomes" id="UP000799438">
    <property type="component" value="Unassembled WGS sequence"/>
</dbReference>
<keyword evidence="2" id="KW-1185">Reference proteome</keyword>
<dbReference type="EMBL" id="ML995496">
    <property type="protein sequence ID" value="KAF2138606.1"/>
    <property type="molecule type" value="Genomic_DNA"/>
</dbReference>
<dbReference type="GeneID" id="54304793"/>
<dbReference type="AlphaFoldDB" id="A0A6A6B452"/>
<sequence>MAILYNALWYQKLNEHTLELRQDTVTEAAFPSVAMIERNDWTSQAHLLPNFSKCFIGWYKNSAPSCGTSGGPTLPCNCSDAWTQDVVEDLEWQNTSYRYLEFSAPPSLISQSPTTIMILQSFFWYNSTQAFFDSSQNLQPSIWVAIYDRKFTLKQALEKGYTRMILINANGMTAINLGLEYRQALNEEPAYDYSLSISTIPAQDLVCDVSSRKQTASGPCHTSLFLQIPTFDRRISLQSYAMKWTDMIGSAGAYFSFVQLLSWILSGAAFTT</sequence>
<organism evidence="1 2">
    <name type="scientific">Aplosporella prunicola CBS 121167</name>
    <dbReference type="NCBI Taxonomy" id="1176127"/>
    <lineage>
        <taxon>Eukaryota</taxon>
        <taxon>Fungi</taxon>
        <taxon>Dikarya</taxon>
        <taxon>Ascomycota</taxon>
        <taxon>Pezizomycotina</taxon>
        <taxon>Dothideomycetes</taxon>
        <taxon>Dothideomycetes incertae sedis</taxon>
        <taxon>Botryosphaeriales</taxon>
        <taxon>Aplosporellaceae</taxon>
        <taxon>Aplosporella</taxon>
    </lineage>
</organism>
<accession>A0A6A6B452</accession>
<dbReference type="RefSeq" id="XP_033394319.1">
    <property type="nucleotide sequence ID" value="XM_033547286.1"/>
</dbReference>
<gene>
    <name evidence="1" type="ORF">K452DRAFT_89052</name>
</gene>
<name>A0A6A6B452_9PEZI</name>
<reference evidence="1" key="1">
    <citation type="journal article" date="2020" name="Stud. Mycol.">
        <title>101 Dothideomycetes genomes: a test case for predicting lifestyles and emergence of pathogens.</title>
        <authorList>
            <person name="Haridas S."/>
            <person name="Albert R."/>
            <person name="Binder M."/>
            <person name="Bloem J."/>
            <person name="Labutti K."/>
            <person name="Salamov A."/>
            <person name="Andreopoulos B."/>
            <person name="Baker S."/>
            <person name="Barry K."/>
            <person name="Bills G."/>
            <person name="Bluhm B."/>
            <person name="Cannon C."/>
            <person name="Castanera R."/>
            <person name="Culley D."/>
            <person name="Daum C."/>
            <person name="Ezra D."/>
            <person name="Gonzalez J."/>
            <person name="Henrissat B."/>
            <person name="Kuo A."/>
            <person name="Liang C."/>
            <person name="Lipzen A."/>
            <person name="Lutzoni F."/>
            <person name="Magnuson J."/>
            <person name="Mondo S."/>
            <person name="Nolan M."/>
            <person name="Ohm R."/>
            <person name="Pangilinan J."/>
            <person name="Park H.-J."/>
            <person name="Ramirez L."/>
            <person name="Alfaro M."/>
            <person name="Sun H."/>
            <person name="Tritt A."/>
            <person name="Yoshinaga Y."/>
            <person name="Zwiers L.-H."/>
            <person name="Turgeon B."/>
            <person name="Goodwin S."/>
            <person name="Spatafora J."/>
            <person name="Crous P."/>
            <person name="Grigoriev I."/>
        </authorList>
    </citation>
    <scope>NUCLEOTIDE SEQUENCE</scope>
    <source>
        <strain evidence="1">CBS 121167</strain>
    </source>
</reference>
<protein>
    <submittedName>
        <fullName evidence="1">Uncharacterized protein</fullName>
    </submittedName>
</protein>